<gene>
    <name evidence="1" type="ORF">OPT61_g210</name>
</gene>
<proteinExistence type="predicted"/>
<accession>A0ACC2IUK6</accession>
<evidence type="ECO:0000313" key="2">
    <source>
        <dbReference type="Proteomes" id="UP001153331"/>
    </source>
</evidence>
<organism evidence="1 2">
    <name type="scientific">Boeremia exigua</name>
    <dbReference type="NCBI Taxonomy" id="749465"/>
    <lineage>
        <taxon>Eukaryota</taxon>
        <taxon>Fungi</taxon>
        <taxon>Dikarya</taxon>
        <taxon>Ascomycota</taxon>
        <taxon>Pezizomycotina</taxon>
        <taxon>Dothideomycetes</taxon>
        <taxon>Pleosporomycetidae</taxon>
        <taxon>Pleosporales</taxon>
        <taxon>Pleosporineae</taxon>
        <taxon>Didymellaceae</taxon>
        <taxon>Boeremia</taxon>
    </lineage>
</organism>
<dbReference type="Proteomes" id="UP001153331">
    <property type="component" value="Unassembled WGS sequence"/>
</dbReference>
<evidence type="ECO:0000313" key="1">
    <source>
        <dbReference type="EMBL" id="KAJ8118876.1"/>
    </source>
</evidence>
<reference evidence="1" key="1">
    <citation type="submission" date="2022-11" db="EMBL/GenBank/DDBJ databases">
        <title>Genome Sequence of Boeremia exigua.</title>
        <authorList>
            <person name="Buettner E."/>
        </authorList>
    </citation>
    <scope>NUCLEOTIDE SEQUENCE</scope>
    <source>
        <strain evidence="1">CU02</strain>
    </source>
</reference>
<name>A0ACC2IUK6_9PLEO</name>
<protein>
    <submittedName>
        <fullName evidence="1">Uncharacterized protein</fullName>
    </submittedName>
</protein>
<comment type="caution">
    <text evidence="1">The sequence shown here is derived from an EMBL/GenBank/DDBJ whole genome shotgun (WGS) entry which is preliminary data.</text>
</comment>
<dbReference type="EMBL" id="JAPHNI010000007">
    <property type="protein sequence ID" value="KAJ8118876.1"/>
    <property type="molecule type" value="Genomic_DNA"/>
</dbReference>
<sequence length="243" mass="27558">MSLHLGQTLRDARWSYLIVEDIETGSFTSNLFKAKILPRAPIRPPGQWAAIKFASEQKAFEMLKWEHKCYQNPVILSSSHLRTLYEGINLHGCSTPESSFCLAFEWMDCTPKNLSSDMYQQRHVLHKSASKAVLSALDILKSQRLVHTDIKNDNIFISGVNEPIPTVKLGDLGLVRSEGFEDYPVQPLTMRAPEVWSGRGCFHCSDVWAFAVTLFDWIKPCVLGVNDMPQGHWPQPWAMAKLL</sequence>
<keyword evidence="2" id="KW-1185">Reference proteome</keyword>